<dbReference type="InterPro" id="IPR039254">
    <property type="entry name" value="Rds1"/>
</dbReference>
<keyword evidence="3" id="KW-1185">Reference proteome</keyword>
<evidence type="ECO:0008006" key="4">
    <source>
        <dbReference type="Google" id="ProtNLM"/>
    </source>
</evidence>
<dbReference type="RefSeq" id="XP_033604262.1">
    <property type="nucleotide sequence ID" value="XM_033739636.1"/>
</dbReference>
<dbReference type="EMBL" id="ML996566">
    <property type="protein sequence ID" value="KAF2761811.1"/>
    <property type="molecule type" value="Genomic_DNA"/>
</dbReference>
<dbReference type="CDD" id="cd00657">
    <property type="entry name" value="Ferritin_like"/>
    <property type="match status" value="1"/>
</dbReference>
<gene>
    <name evidence="2" type="ORF">EJ05DRAFT_185703</name>
</gene>
<dbReference type="OrthoDB" id="1001765at2759"/>
<dbReference type="Proteomes" id="UP000799437">
    <property type="component" value="Unassembled WGS sequence"/>
</dbReference>
<feature type="chain" id="PRO_5025351104" description="Twin-arginine translocation pathway signal" evidence="1">
    <location>
        <begin position="22"/>
        <end position="297"/>
    </location>
</feature>
<dbReference type="PANTHER" id="PTHR38705:SF1">
    <property type="entry name" value="PROTEIN RDS1"/>
    <property type="match status" value="1"/>
</dbReference>
<keyword evidence="1" id="KW-0732">Signal</keyword>
<dbReference type="InterPro" id="IPR009078">
    <property type="entry name" value="Ferritin-like_SF"/>
</dbReference>
<sequence length="297" mass="30580">MPSFKQALKWIFVLGPVVTHALPVKEARQESGAPSGGLSDIDILNFALTAEHLESEFYRQGFAKFPDSDFMALGLSAASIASLKMVGQTEATHVSFLTSAIAAAGAQPVQQCTYNFGFTDAATMVATAKVLEAIGVSAYLGAAPLINSSAILGQAATIATVEARHQTFIRSAASKEPIPAAFDTPLQPRAVFTLAAPFIQSCPPGSNLAITPFPSIALQNPAAAIPGNDLILADANQPGGAQFCAFAAPGGAQFAPLTGGKCTVPQGLQGEVYMMVTKSQSIEDSEILAGPAVLSPS</sequence>
<reference evidence="2" key="1">
    <citation type="journal article" date="2020" name="Stud. Mycol.">
        <title>101 Dothideomycetes genomes: a test case for predicting lifestyles and emergence of pathogens.</title>
        <authorList>
            <person name="Haridas S."/>
            <person name="Albert R."/>
            <person name="Binder M."/>
            <person name="Bloem J."/>
            <person name="Labutti K."/>
            <person name="Salamov A."/>
            <person name="Andreopoulos B."/>
            <person name="Baker S."/>
            <person name="Barry K."/>
            <person name="Bills G."/>
            <person name="Bluhm B."/>
            <person name="Cannon C."/>
            <person name="Castanera R."/>
            <person name="Culley D."/>
            <person name="Daum C."/>
            <person name="Ezra D."/>
            <person name="Gonzalez J."/>
            <person name="Henrissat B."/>
            <person name="Kuo A."/>
            <person name="Liang C."/>
            <person name="Lipzen A."/>
            <person name="Lutzoni F."/>
            <person name="Magnuson J."/>
            <person name="Mondo S."/>
            <person name="Nolan M."/>
            <person name="Ohm R."/>
            <person name="Pangilinan J."/>
            <person name="Park H.-J."/>
            <person name="Ramirez L."/>
            <person name="Alfaro M."/>
            <person name="Sun H."/>
            <person name="Tritt A."/>
            <person name="Yoshinaga Y."/>
            <person name="Zwiers L.-H."/>
            <person name="Turgeon B."/>
            <person name="Goodwin S."/>
            <person name="Spatafora J."/>
            <person name="Crous P."/>
            <person name="Grigoriev I."/>
        </authorList>
    </citation>
    <scope>NUCLEOTIDE SEQUENCE</scope>
    <source>
        <strain evidence="2">CBS 121739</strain>
    </source>
</reference>
<dbReference type="PANTHER" id="PTHR38705">
    <property type="entry name" value="PROTEIN RDS1"/>
    <property type="match status" value="1"/>
</dbReference>
<evidence type="ECO:0000313" key="2">
    <source>
        <dbReference type="EMBL" id="KAF2761811.1"/>
    </source>
</evidence>
<dbReference type="Pfam" id="PF13668">
    <property type="entry name" value="Ferritin_2"/>
    <property type="match status" value="1"/>
</dbReference>
<name>A0A6A6WJW3_9PEZI</name>
<dbReference type="SUPFAM" id="SSF47240">
    <property type="entry name" value="Ferritin-like"/>
    <property type="match status" value="1"/>
</dbReference>
<dbReference type="AlphaFoldDB" id="A0A6A6WJW3"/>
<dbReference type="GeneID" id="54480690"/>
<organism evidence="2 3">
    <name type="scientific">Pseudovirgaria hyperparasitica</name>
    <dbReference type="NCBI Taxonomy" id="470096"/>
    <lineage>
        <taxon>Eukaryota</taxon>
        <taxon>Fungi</taxon>
        <taxon>Dikarya</taxon>
        <taxon>Ascomycota</taxon>
        <taxon>Pezizomycotina</taxon>
        <taxon>Dothideomycetes</taxon>
        <taxon>Dothideomycetes incertae sedis</taxon>
        <taxon>Acrospermales</taxon>
        <taxon>Acrospermaceae</taxon>
        <taxon>Pseudovirgaria</taxon>
    </lineage>
</organism>
<evidence type="ECO:0000256" key="1">
    <source>
        <dbReference type="SAM" id="SignalP"/>
    </source>
</evidence>
<proteinExistence type="predicted"/>
<protein>
    <recommendedName>
        <fullName evidence="4">Twin-arginine translocation pathway signal</fullName>
    </recommendedName>
</protein>
<evidence type="ECO:0000313" key="3">
    <source>
        <dbReference type="Proteomes" id="UP000799437"/>
    </source>
</evidence>
<feature type="signal peptide" evidence="1">
    <location>
        <begin position="1"/>
        <end position="21"/>
    </location>
</feature>
<accession>A0A6A6WJW3</accession>